<dbReference type="InterPro" id="IPR002016">
    <property type="entry name" value="Haem_peroxidase"/>
</dbReference>
<dbReference type="InterPro" id="IPR044831">
    <property type="entry name" value="Ccp1-like"/>
</dbReference>
<gene>
    <name evidence="4" type="ORF">KI387_015213</name>
</gene>
<feature type="non-terminal residue" evidence="4">
    <location>
        <position position="278"/>
    </location>
</feature>
<dbReference type="CDD" id="cd00314">
    <property type="entry name" value="plant_peroxidase_like"/>
    <property type="match status" value="1"/>
</dbReference>
<dbReference type="GO" id="GO:0042744">
    <property type="term" value="P:hydrogen peroxide catabolic process"/>
    <property type="evidence" value="ECO:0007669"/>
    <property type="project" value="TreeGrafter"/>
</dbReference>
<dbReference type="GO" id="GO:0009535">
    <property type="term" value="C:chloroplast thylakoid membrane"/>
    <property type="evidence" value="ECO:0007669"/>
    <property type="project" value="TreeGrafter"/>
</dbReference>
<feature type="domain" description="Plant heme peroxidase family profile" evidence="3">
    <location>
        <begin position="108"/>
        <end position="278"/>
    </location>
</feature>
<dbReference type="PANTHER" id="PTHR31356:SF34">
    <property type="entry name" value="THYLAKOID LUMENAL 29 KDA PROTEIN, CHLOROPLASTIC"/>
    <property type="match status" value="1"/>
</dbReference>
<dbReference type="GO" id="GO:0004601">
    <property type="term" value="F:peroxidase activity"/>
    <property type="evidence" value="ECO:0007669"/>
    <property type="project" value="InterPro"/>
</dbReference>
<dbReference type="InterPro" id="IPR002207">
    <property type="entry name" value="Peroxidase_I"/>
</dbReference>
<dbReference type="GO" id="GO:0000302">
    <property type="term" value="P:response to reactive oxygen species"/>
    <property type="evidence" value="ECO:0007669"/>
    <property type="project" value="TreeGrafter"/>
</dbReference>
<dbReference type="AlphaFoldDB" id="A0AA38GC49"/>
<evidence type="ECO:0000313" key="4">
    <source>
        <dbReference type="EMBL" id="KAH9320574.1"/>
    </source>
</evidence>
<dbReference type="PRINTS" id="PR00459">
    <property type="entry name" value="ASPEROXIDASE"/>
</dbReference>
<protein>
    <recommendedName>
        <fullName evidence="3">Plant heme peroxidase family profile domain-containing protein</fullName>
    </recommendedName>
</protein>
<dbReference type="InterPro" id="IPR010255">
    <property type="entry name" value="Haem_peroxidase_sf"/>
</dbReference>
<feature type="non-terminal residue" evidence="4">
    <location>
        <position position="1"/>
    </location>
</feature>
<evidence type="ECO:0000256" key="2">
    <source>
        <dbReference type="RuleBase" id="RU004241"/>
    </source>
</evidence>
<keyword evidence="1" id="KW-0560">Oxidoreductase</keyword>
<evidence type="ECO:0000313" key="5">
    <source>
        <dbReference type="Proteomes" id="UP000824469"/>
    </source>
</evidence>
<proteinExistence type="inferred from homology"/>
<organism evidence="4 5">
    <name type="scientific">Taxus chinensis</name>
    <name type="common">Chinese yew</name>
    <name type="synonym">Taxus wallichiana var. chinensis</name>
    <dbReference type="NCBI Taxonomy" id="29808"/>
    <lineage>
        <taxon>Eukaryota</taxon>
        <taxon>Viridiplantae</taxon>
        <taxon>Streptophyta</taxon>
        <taxon>Embryophyta</taxon>
        <taxon>Tracheophyta</taxon>
        <taxon>Spermatophyta</taxon>
        <taxon>Pinopsida</taxon>
        <taxon>Pinidae</taxon>
        <taxon>Conifers II</taxon>
        <taxon>Cupressales</taxon>
        <taxon>Taxaceae</taxon>
        <taxon>Taxus</taxon>
    </lineage>
</organism>
<evidence type="ECO:0000256" key="1">
    <source>
        <dbReference type="ARBA" id="ARBA00023002"/>
    </source>
</evidence>
<dbReference type="SUPFAM" id="SSF48113">
    <property type="entry name" value="Heme-dependent peroxidases"/>
    <property type="match status" value="1"/>
</dbReference>
<sequence length="278" mass="30234">GIMAMGLGVPLTLQVQPFSSSSRLSLISTLCNHSPIRINAIASRDQTCYQNVNASFLEQGNYSRRDFVVGYGTAAGLALTWSLSPAVESANAADLIQRKQRGEFLESVKKSLKTAIQAHPDLIPSIMKLALNDAVTYDKASKTGGANGSIRLTSEIRRPENEGLLPAMKLLEDIKKEIDASSKGGPISYADLIQFAGQSATKNTFLSSAIRKCGGNEQKGQTMYTAYGSNGQWRLFEIQLGRTDTEETDPEGKILNWEQSPVAEMKRKFSDLGLGPRQ</sequence>
<name>A0AA38GC49_TAXCH</name>
<keyword evidence="5" id="KW-1185">Reference proteome</keyword>
<dbReference type="Gene3D" id="1.10.520.10">
    <property type="match status" value="1"/>
</dbReference>
<dbReference type="PANTHER" id="PTHR31356">
    <property type="entry name" value="THYLAKOID LUMENAL 29 KDA PROTEIN, CHLOROPLASTIC-RELATED"/>
    <property type="match status" value="1"/>
</dbReference>
<dbReference type="EMBL" id="JAHRHJ020000003">
    <property type="protein sequence ID" value="KAH9320574.1"/>
    <property type="molecule type" value="Genomic_DNA"/>
</dbReference>
<dbReference type="GO" id="GO:0034599">
    <property type="term" value="P:cellular response to oxidative stress"/>
    <property type="evidence" value="ECO:0007669"/>
    <property type="project" value="InterPro"/>
</dbReference>
<dbReference type="Proteomes" id="UP000824469">
    <property type="component" value="Unassembled WGS sequence"/>
</dbReference>
<accession>A0AA38GC49</accession>
<dbReference type="PROSITE" id="PS50873">
    <property type="entry name" value="PEROXIDASE_4"/>
    <property type="match status" value="1"/>
</dbReference>
<comment type="caution">
    <text evidence="4">The sequence shown here is derived from an EMBL/GenBank/DDBJ whole genome shotgun (WGS) entry which is preliminary data.</text>
</comment>
<dbReference type="Pfam" id="PF00141">
    <property type="entry name" value="peroxidase"/>
    <property type="match status" value="1"/>
</dbReference>
<dbReference type="GO" id="GO:0020037">
    <property type="term" value="F:heme binding"/>
    <property type="evidence" value="ECO:0007669"/>
    <property type="project" value="InterPro"/>
</dbReference>
<evidence type="ECO:0000259" key="3">
    <source>
        <dbReference type="PROSITE" id="PS50873"/>
    </source>
</evidence>
<comment type="similarity">
    <text evidence="2">Belongs to the peroxidase family.</text>
</comment>
<reference evidence="4 5" key="1">
    <citation type="journal article" date="2021" name="Nat. Plants">
        <title>The Taxus genome provides insights into paclitaxel biosynthesis.</title>
        <authorList>
            <person name="Xiong X."/>
            <person name="Gou J."/>
            <person name="Liao Q."/>
            <person name="Li Y."/>
            <person name="Zhou Q."/>
            <person name="Bi G."/>
            <person name="Li C."/>
            <person name="Du R."/>
            <person name="Wang X."/>
            <person name="Sun T."/>
            <person name="Guo L."/>
            <person name="Liang H."/>
            <person name="Lu P."/>
            <person name="Wu Y."/>
            <person name="Zhang Z."/>
            <person name="Ro D.K."/>
            <person name="Shang Y."/>
            <person name="Huang S."/>
            <person name="Yan J."/>
        </authorList>
    </citation>
    <scope>NUCLEOTIDE SEQUENCE [LARGE SCALE GENOMIC DNA]</scope>
    <source>
        <strain evidence="4">Ta-2019</strain>
    </source>
</reference>